<dbReference type="EMBL" id="KN716364">
    <property type="protein sequence ID" value="KJH46217.1"/>
    <property type="molecule type" value="Genomic_DNA"/>
</dbReference>
<dbReference type="SUPFAM" id="SSF57535">
    <property type="entry name" value="Complement control module/SCR domain"/>
    <property type="match status" value="1"/>
</dbReference>
<name>A0A0D8XR33_DICVI</name>
<evidence type="ECO:0000256" key="2">
    <source>
        <dbReference type="PROSITE-ProRule" id="PRU00302"/>
    </source>
</evidence>
<proteinExistence type="predicted"/>
<comment type="caution">
    <text evidence="2">Lacks conserved residue(s) required for the propagation of feature annotation.</text>
</comment>
<dbReference type="InterPro" id="IPR035976">
    <property type="entry name" value="Sushi/SCR/CCP_sf"/>
</dbReference>
<accession>A0A0D8XR33</accession>
<evidence type="ECO:0000259" key="3">
    <source>
        <dbReference type="PROSITE" id="PS50923"/>
    </source>
</evidence>
<evidence type="ECO:0000313" key="4">
    <source>
        <dbReference type="EMBL" id="KJH46217.1"/>
    </source>
</evidence>
<reference evidence="4 5" key="1">
    <citation type="submission" date="2013-11" db="EMBL/GenBank/DDBJ databases">
        <title>Draft genome of the bovine lungworm Dictyocaulus viviparus.</title>
        <authorList>
            <person name="Mitreva M."/>
        </authorList>
    </citation>
    <scope>NUCLEOTIDE SEQUENCE [LARGE SCALE GENOMIC DNA]</scope>
    <source>
        <strain evidence="4 5">HannoverDv2000</strain>
    </source>
</reference>
<dbReference type="AlphaFoldDB" id="A0A0D8XR33"/>
<sequence length="290" mass="30836">MTMATTRAVVVQSEFSGCASAPLPPNGNVSYSSGVKSELVPHGTKAMLNCYAGSKVEGPSLLSCENGSWKPDRFGECKSINASVTAMGCKDMTPRPDTQLIYTSNSIDGMRPMLSTVSLRCDVGETVEGALSAVCIKGQWSPSVLGNCSKDSSLLRQFECSTLIVPPGAELTYSTINTTSSKLKTASLKCFDGSPVNGNNFTTCFLGSWIPSTLGSCQFNGEQHIILRTARDSDITYSTNSTTGIVVMNSTITILKGKNSSMIDETSYSNGNWSQSQVEAWISDSTDPSD</sequence>
<dbReference type="Proteomes" id="UP000053766">
    <property type="component" value="Unassembled WGS sequence"/>
</dbReference>
<dbReference type="SMART" id="SM00032">
    <property type="entry name" value="CCP"/>
    <property type="match status" value="3"/>
</dbReference>
<evidence type="ECO:0000313" key="5">
    <source>
        <dbReference type="Proteomes" id="UP000053766"/>
    </source>
</evidence>
<dbReference type="PROSITE" id="PS50923">
    <property type="entry name" value="SUSHI"/>
    <property type="match status" value="1"/>
</dbReference>
<evidence type="ECO:0000256" key="1">
    <source>
        <dbReference type="ARBA" id="ARBA00023157"/>
    </source>
</evidence>
<dbReference type="Gene3D" id="2.10.70.10">
    <property type="entry name" value="Complement Module, domain 1"/>
    <property type="match status" value="2"/>
</dbReference>
<keyword evidence="5" id="KW-1185">Reference proteome</keyword>
<dbReference type="Pfam" id="PF00084">
    <property type="entry name" value="Sushi"/>
    <property type="match status" value="1"/>
</dbReference>
<dbReference type="OrthoDB" id="6480633at2759"/>
<organism evidence="4 5">
    <name type="scientific">Dictyocaulus viviparus</name>
    <name type="common">Bovine lungworm</name>
    <dbReference type="NCBI Taxonomy" id="29172"/>
    <lineage>
        <taxon>Eukaryota</taxon>
        <taxon>Metazoa</taxon>
        <taxon>Ecdysozoa</taxon>
        <taxon>Nematoda</taxon>
        <taxon>Chromadorea</taxon>
        <taxon>Rhabditida</taxon>
        <taxon>Rhabditina</taxon>
        <taxon>Rhabditomorpha</taxon>
        <taxon>Strongyloidea</taxon>
        <taxon>Metastrongylidae</taxon>
        <taxon>Dictyocaulus</taxon>
    </lineage>
</organism>
<feature type="domain" description="Sushi" evidence="3">
    <location>
        <begin position="16"/>
        <end position="79"/>
    </location>
</feature>
<protein>
    <submittedName>
        <fullName evidence="4">Sushi domain protein</fullName>
    </submittedName>
</protein>
<reference evidence="5" key="2">
    <citation type="journal article" date="2016" name="Sci. Rep.">
        <title>Dictyocaulus viviparus genome, variome and transcriptome elucidate lungworm biology and support future intervention.</title>
        <authorList>
            <person name="McNulty S.N."/>
            <person name="Strube C."/>
            <person name="Rosa B.A."/>
            <person name="Martin J.C."/>
            <person name="Tyagi R."/>
            <person name="Choi Y.J."/>
            <person name="Wang Q."/>
            <person name="Hallsworth Pepin K."/>
            <person name="Zhang X."/>
            <person name="Ozersky P."/>
            <person name="Wilson R.K."/>
            <person name="Sternberg P.W."/>
            <person name="Gasser R.B."/>
            <person name="Mitreva M."/>
        </authorList>
    </citation>
    <scope>NUCLEOTIDE SEQUENCE [LARGE SCALE GENOMIC DNA]</scope>
    <source>
        <strain evidence="5">HannoverDv2000</strain>
    </source>
</reference>
<keyword evidence="2" id="KW-0768">Sushi</keyword>
<dbReference type="STRING" id="29172.A0A0D8XR33"/>
<keyword evidence="1 2" id="KW-1015">Disulfide bond</keyword>
<feature type="disulfide bond" evidence="2">
    <location>
        <begin position="50"/>
        <end position="77"/>
    </location>
</feature>
<gene>
    <name evidence="4" type="ORF">DICVIV_07737</name>
</gene>
<dbReference type="InterPro" id="IPR000436">
    <property type="entry name" value="Sushi_SCR_CCP_dom"/>
</dbReference>